<name>A0ABY0H6C2_9PEZI</name>
<feature type="compositionally biased region" description="Polar residues" evidence="1">
    <location>
        <begin position="16"/>
        <end position="27"/>
    </location>
</feature>
<keyword evidence="3" id="KW-1185">Reference proteome</keyword>
<dbReference type="Proteomes" id="UP000294003">
    <property type="component" value="Unassembled WGS sequence"/>
</dbReference>
<accession>A0ABY0H6C2</accession>
<evidence type="ECO:0000313" key="2">
    <source>
        <dbReference type="EMBL" id="RYO85573.1"/>
    </source>
</evidence>
<organism evidence="2 3">
    <name type="scientific">Monosporascus cannonballus</name>
    <dbReference type="NCBI Taxonomy" id="155416"/>
    <lineage>
        <taxon>Eukaryota</taxon>
        <taxon>Fungi</taxon>
        <taxon>Dikarya</taxon>
        <taxon>Ascomycota</taxon>
        <taxon>Pezizomycotina</taxon>
        <taxon>Sordariomycetes</taxon>
        <taxon>Xylariomycetidae</taxon>
        <taxon>Xylariales</taxon>
        <taxon>Xylariales incertae sedis</taxon>
        <taxon>Monosporascus</taxon>
    </lineage>
</organism>
<protein>
    <submittedName>
        <fullName evidence="2">Uncharacterized protein</fullName>
    </submittedName>
</protein>
<reference evidence="2 3" key="1">
    <citation type="submission" date="2018-06" db="EMBL/GenBank/DDBJ databases">
        <title>Complete Genomes of Monosporascus.</title>
        <authorList>
            <person name="Robinson A.J."/>
            <person name="Natvig D.O."/>
        </authorList>
    </citation>
    <scope>NUCLEOTIDE SEQUENCE [LARGE SCALE GENOMIC DNA]</scope>
    <source>
        <strain evidence="2 3">CBS 609.92</strain>
    </source>
</reference>
<comment type="caution">
    <text evidence="2">The sequence shown here is derived from an EMBL/GenBank/DDBJ whole genome shotgun (WGS) entry which is preliminary data.</text>
</comment>
<evidence type="ECO:0000256" key="1">
    <source>
        <dbReference type="SAM" id="MobiDB-lite"/>
    </source>
</evidence>
<dbReference type="EMBL" id="QJNS01000134">
    <property type="protein sequence ID" value="RYO85573.1"/>
    <property type="molecule type" value="Genomic_DNA"/>
</dbReference>
<feature type="compositionally biased region" description="Basic and acidic residues" evidence="1">
    <location>
        <begin position="28"/>
        <end position="57"/>
    </location>
</feature>
<sequence>MASSSDPEADNRNGTHNDNSINAMPSNEEQRKGQQMAKDLEKILIRQNHEQQGKVEMTDPGVYDARNHSGAEVPEYERTL</sequence>
<gene>
    <name evidence="2" type="ORF">DL762_005138</name>
</gene>
<proteinExistence type="predicted"/>
<feature type="compositionally biased region" description="Basic and acidic residues" evidence="1">
    <location>
        <begin position="65"/>
        <end position="80"/>
    </location>
</feature>
<feature type="region of interest" description="Disordered" evidence="1">
    <location>
        <begin position="1"/>
        <end position="80"/>
    </location>
</feature>
<evidence type="ECO:0000313" key="3">
    <source>
        <dbReference type="Proteomes" id="UP000294003"/>
    </source>
</evidence>